<feature type="region of interest" description="Disordered" evidence="5">
    <location>
        <begin position="794"/>
        <end position="822"/>
    </location>
</feature>
<keyword evidence="1" id="KW-0547">Nucleotide-binding</keyword>
<evidence type="ECO:0000256" key="1">
    <source>
        <dbReference type="ARBA" id="ARBA00022741"/>
    </source>
</evidence>
<reference evidence="8 9" key="1">
    <citation type="journal article" date="2019" name="ISME J.">
        <title>Candidatus Macondimonas diazotrophica, a novel gammaproteobacterial genus dominating crude-oil-contaminated coastal sediments.</title>
        <authorList>
            <person name="Karthikeyan S."/>
            <person name="Konstantinidis K."/>
        </authorList>
    </citation>
    <scope>NUCLEOTIDE SEQUENCE [LARGE SCALE GENOMIC DNA]</scope>
    <source>
        <strain evidence="8 9">KTK01</strain>
    </source>
</reference>
<evidence type="ECO:0000256" key="3">
    <source>
        <dbReference type="ARBA" id="ARBA00022806"/>
    </source>
</evidence>
<keyword evidence="3 8" id="KW-0347">Helicase</keyword>
<dbReference type="CDD" id="cd18791">
    <property type="entry name" value="SF2_C_RHA"/>
    <property type="match status" value="1"/>
</dbReference>
<dbReference type="GO" id="GO:0003676">
    <property type="term" value="F:nucleic acid binding"/>
    <property type="evidence" value="ECO:0007669"/>
    <property type="project" value="InterPro"/>
</dbReference>
<keyword evidence="9" id="KW-1185">Reference proteome</keyword>
<dbReference type="Pfam" id="PF08482">
    <property type="entry name" value="HrpB_C"/>
    <property type="match status" value="1"/>
</dbReference>
<dbReference type="CDD" id="cd17990">
    <property type="entry name" value="DEXHc_HrpB"/>
    <property type="match status" value="1"/>
</dbReference>
<keyword evidence="4" id="KW-0067">ATP-binding</keyword>
<dbReference type="PANTHER" id="PTHR43519:SF1">
    <property type="entry name" value="ATP-DEPENDENT RNA HELICASE HRPB"/>
    <property type="match status" value="1"/>
</dbReference>
<dbReference type="PIRSF" id="PIRSF005496">
    <property type="entry name" value="ATP_hel_hrpB"/>
    <property type="match status" value="1"/>
</dbReference>
<dbReference type="InterPro" id="IPR001650">
    <property type="entry name" value="Helicase_C-like"/>
</dbReference>
<dbReference type="PROSITE" id="PS51192">
    <property type="entry name" value="HELICASE_ATP_BIND_1"/>
    <property type="match status" value="1"/>
</dbReference>
<dbReference type="OrthoDB" id="9805617at2"/>
<dbReference type="PANTHER" id="PTHR43519">
    <property type="entry name" value="ATP-DEPENDENT RNA HELICASE HRPB"/>
    <property type="match status" value="1"/>
</dbReference>
<dbReference type="InterPro" id="IPR010225">
    <property type="entry name" value="HrpB"/>
</dbReference>
<feature type="domain" description="Helicase ATP-binding" evidence="6">
    <location>
        <begin position="6"/>
        <end position="170"/>
    </location>
</feature>
<evidence type="ECO:0000313" key="9">
    <source>
        <dbReference type="Proteomes" id="UP000297890"/>
    </source>
</evidence>
<sequence length="822" mass="89269">MLPEISRLLAERGALVLQAEPGAGKTTRVPPALLAAPWLAKRRILVLEPRRLAAIMAARRMAAERGEVVGETIGYRVRLDQCIGPRTRIEVVTNGVFTRLIQSDPALEDYGLVIFDECHERSQQADLGWALALESRAALREDLRLLAMSATIDGREHARLLGNAPILECPGRMFPVTIHYRPPPVSTAPRHQVTSDWVSAVNRALKETTGGVLVFLPGVPEIRQLATALAEANPGPDVVVMPLFGDQAPTAQQAALMPAAPGKRKLVLATAVAETSLTLPDIAVVIDTGLSRTARFDPARAMERLVTVPVSRAAAEQRAGRAGRQGPGVCYRLYAQATFEGALRQNEPEIRQADLAGLALELALWGVTDPGMLRWLDAPHPARFAQARELLQALEALDGAGRITAHGQAMARLGVHPRLAHLLLRARDAGVGQLACRLAALIESRDPMRRSQAPVFADIQDRLVLFEAGGRARMDPLRRLADQLAQRLGVNDAEETAPDEDGVGRLLAWAYPDRIAQFQTPGLFRLLSGRRARLDPADSLANAPYLVVARLGGGETEARIHLAAPISPTALFDIAGERIIEAVDTGFDPMRESMVTRRRRRLGALILEESPLPRPDPAALATAWTTWLAGEGWTRLIWGRRAALLRARLARMGALDPSGDWPDVTDAALRNGVANWLEPFLAGLTSLGQIDDDLVHAALAAQVPPGGMRRLDGLLPTHFQTPAGRQAPIDYIQNPPVLAVKLQEMFGQTDTPVLAEGRQALVIHLLSPAGRPLAITSDLASFWKQAYPEVKKQMRGRYPRHPWPDDPLTAAPTARAKPKALP</sequence>
<organism evidence="8 9">
    <name type="scientific">Candidatus Macondimonas diazotrophica</name>
    <dbReference type="NCBI Taxonomy" id="2305248"/>
    <lineage>
        <taxon>Bacteria</taxon>
        <taxon>Pseudomonadati</taxon>
        <taxon>Pseudomonadota</taxon>
        <taxon>Gammaproteobacteria</taxon>
        <taxon>Chromatiales</taxon>
        <taxon>Ectothiorhodospiraceae</taxon>
        <taxon>Candidatus Macondimonas</taxon>
    </lineage>
</organism>
<dbReference type="InterPro" id="IPR011545">
    <property type="entry name" value="DEAD/DEAH_box_helicase_dom"/>
</dbReference>
<dbReference type="InterPro" id="IPR049614">
    <property type="entry name" value="HrpB_DEXH"/>
</dbReference>
<feature type="domain" description="Helicase C-terminal" evidence="7">
    <location>
        <begin position="200"/>
        <end position="366"/>
    </location>
</feature>
<evidence type="ECO:0000259" key="7">
    <source>
        <dbReference type="PROSITE" id="PS51194"/>
    </source>
</evidence>
<dbReference type="InterPro" id="IPR014001">
    <property type="entry name" value="Helicase_ATP-bd"/>
</dbReference>
<dbReference type="Gene3D" id="1.20.120.1080">
    <property type="match status" value="1"/>
</dbReference>
<dbReference type="Proteomes" id="UP000297890">
    <property type="component" value="Unassembled WGS sequence"/>
</dbReference>
<dbReference type="Pfam" id="PF00271">
    <property type="entry name" value="Helicase_C"/>
    <property type="match status" value="1"/>
</dbReference>
<accession>A0A4Z0FD59</accession>
<dbReference type="InterPro" id="IPR027417">
    <property type="entry name" value="P-loop_NTPase"/>
</dbReference>
<dbReference type="Pfam" id="PF00270">
    <property type="entry name" value="DEAD"/>
    <property type="match status" value="1"/>
</dbReference>
<dbReference type="EMBL" id="SRIO01000003">
    <property type="protein sequence ID" value="TFZ83656.1"/>
    <property type="molecule type" value="Genomic_DNA"/>
</dbReference>
<comment type="caution">
    <text evidence="8">The sequence shown here is derived from an EMBL/GenBank/DDBJ whole genome shotgun (WGS) entry which is preliminary data.</text>
</comment>
<dbReference type="SMART" id="SM00487">
    <property type="entry name" value="DEXDc"/>
    <property type="match status" value="1"/>
</dbReference>
<feature type="compositionally biased region" description="Low complexity" evidence="5">
    <location>
        <begin position="807"/>
        <end position="822"/>
    </location>
</feature>
<dbReference type="GO" id="GO:0016787">
    <property type="term" value="F:hydrolase activity"/>
    <property type="evidence" value="ECO:0007669"/>
    <property type="project" value="UniProtKB-KW"/>
</dbReference>
<dbReference type="InterPro" id="IPR013689">
    <property type="entry name" value="RNA_helicase_ATP-dep_HrpB_C"/>
</dbReference>
<keyword evidence="2" id="KW-0378">Hydrolase</keyword>
<dbReference type="PROSITE" id="PS51194">
    <property type="entry name" value="HELICASE_CTER"/>
    <property type="match status" value="1"/>
</dbReference>
<dbReference type="GO" id="GO:0004386">
    <property type="term" value="F:helicase activity"/>
    <property type="evidence" value="ECO:0007669"/>
    <property type="project" value="UniProtKB-KW"/>
</dbReference>
<evidence type="ECO:0000256" key="2">
    <source>
        <dbReference type="ARBA" id="ARBA00022801"/>
    </source>
</evidence>
<proteinExistence type="predicted"/>
<name>A0A4Z0FD59_9GAMM</name>
<evidence type="ECO:0000256" key="5">
    <source>
        <dbReference type="SAM" id="MobiDB-lite"/>
    </source>
</evidence>
<dbReference type="SUPFAM" id="SSF52540">
    <property type="entry name" value="P-loop containing nucleoside triphosphate hydrolases"/>
    <property type="match status" value="1"/>
</dbReference>
<dbReference type="GO" id="GO:0005524">
    <property type="term" value="F:ATP binding"/>
    <property type="evidence" value="ECO:0007669"/>
    <property type="project" value="UniProtKB-KW"/>
</dbReference>
<dbReference type="SMART" id="SM00490">
    <property type="entry name" value="HELICc"/>
    <property type="match status" value="1"/>
</dbReference>
<protein>
    <submittedName>
        <fullName evidence="8">ATP-dependent helicase HrpB</fullName>
    </submittedName>
</protein>
<dbReference type="NCBIfam" id="TIGR01970">
    <property type="entry name" value="DEAH_box_HrpB"/>
    <property type="match status" value="1"/>
</dbReference>
<dbReference type="Gene3D" id="3.40.50.300">
    <property type="entry name" value="P-loop containing nucleotide triphosphate hydrolases"/>
    <property type="match status" value="2"/>
</dbReference>
<dbReference type="AlphaFoldDB" id="A0A4Z0FD59"/>
<dbReference type="SMART" id="SM00847">
    <property type="entry name" value="HA2"/>
    <property type="match status" value="1"/>
</dbReference>
<dbReference type="InterPro" id="IPR007502">
    <property type="entry name" value="Helicase-assoc_dom"/>
</dbReference>
<evidence type="ECO:0000256" key="4">
    <source>
        <dbReference type="ARBA" id="ARBA00022840"/>
    </source>
</evidence>
<evidence type="ECO:0000259" key="6">
    <source>
        <dbReference type="PROSITE" id="PS51192"/>
    </source>
</evidence>
<gene>
    <name evidence="8" type="primary">hrpB</name>
    <name evidence="8" type="ORF">E4680_03675</name>
</gene>
<evidence type="ECO:0000313" key="8">
    <source>
        <dbReference type="EMBL" id="TFZ83656.1"/>
    </source>
</evidence>